<dbReference type="InterPro" id="IPR046251">
    <property type="entry name" value="DUF6284"/>
</dbReference>
<evidence type="ECO:0000313" key="2">
    <source>
        <dbReference type="Proteomes" id="UP001235712"/>
    </source>
</evidence>
<reference evidence="1 2" key="1">
    <citation type="submission" date="2023-07" db="EMBL/GenBank/DDBJ databases">
        <title>Sequencing the genomes of 1000 actinobacteria strains.</title>
        <authorList>
            <person name="Klenk H.-P."/>
        </authorList>
    </citation>
    <scope>NUCLEOTIDE SEQUENCE [LARGE SCALE GENOMIC DNA]</scope>
    <source>
        <strain evidence="1 2">DSM 44388</strain>
    </source>
</reference>
<keyword evidence="2" id="KW-1185">Reference proteome</keyword>
<evidence type="ECO:0000313" key="1">
    <source>
        <dbReference type="EMBL" id="MDP9827478.1"/>
    </source>
</evidence>
<dbReference type="EMBL" id="JAUSQZ010000001">
    <property type="protein sequence ID" value="MDP9827478.1"/>
    <property type="molecule type" value="Genomic_DNA"/>
</dbReference>
<protein>
    <submittedName>
        <fullName evidence="1">Uncharacterized protein</fullName>
    </submittedName>
</protein>
<name>A0ABT9P485_9ACTN</name>
<proteinExistence type="predicted"/>
<dbReference type="Pfam" id="PF19801">
    <property type="entry name" value="DUF6284"/>
    <property type="match status" value="1"/>
</dbReference>
<comment type="caution">
    <text evidence="1">The sequence shown here is derived from an EMBL/GenBank/DDBJ whole genome shotgun (WGS) entry which is preliminary data.</text>
</comment>
<sequence>MHSWRALNGPSRRELREIEAEWPLILAELAVVDAEIALAITGDEVASELGRRRLDQALTGATEMARRLVATDADWFSGGPLGGAAA</sequence>
<organism evidence="1 2">
    <name type="scientific">Kineosporia succinea</name>
    <dbReference type="NCBI Taxonomy" id="84632"/>
    <lineage>
        <taxon>Bacteria</taxon>
        <taxon>Bacillati</taxon>
        <taxon>Actinomycetota</taxon>
        <taxon>Actinomycetes</taxon>
        <taxon>Kineosporiales</taxon>
        <taxon>Kineosporiaceae</taxon>
        <taxon>Kineosporia</taxon>
    </lineage>
</organism>
<accession>A0ABT9P485</accession>
<dbReference type="RefSeq" id="WP_307243556.1">
    <property type="nucleotide sequence ID" value="NZ_JAUSQZ010000001.1"/>
</dbReference>
<gene>
    <name evidence="1" type="ORF">J2S57_003227</name>
</gene>
<dbReference type="Proteomes" id="UP001235712">
    <property type="component" value="Unassembled WGS sequence"/>
</dbReference>